<organism evidence="2 3">
    <name type="scientific">Dulcicalothrix desertica PCC 7102</name>
    <dbReference type="NCBI Taxonomy" id="232991"/>
    <lineage>
        <taxon>Bacteria</taxon>
        <taxon>Bacillati</taxon>
        <taxon>Cyanobacteriota</taxon>
        <taxon>Cyanophyceae</taxon>
        <taxon>Nostocales</taxon>
        <taxon>Calotrichaceae</taxon>
        <taxon>Dulcicalothrix</taxon>
    </lineage>
</organism>
<feature type="transmembrane region" description="Helical" evidence="1">
    <location>
        <begin position="20"/>
        <end position="40"/>
    </location>
</feature>
<keyword evidence="1" id="KW-0472">Membrane</keyword>
<accession>A0A3S1ALF5</accession>
<dbReference type="AlphaFoldDB" id="A0A3S1ALF5"/>
<dbReference type="Proteomes" id="UP000271624">
    <property type="component" value="Unassembled WGS sequence"/>
</dbReference>
<name>A0A3S1ALF5_9CYAN</name>
<gene>
    <name evidence="2" type="ORF">DSM106972_047870</name>
</gene>
<keyword evidence="1" id="KW-1133">Transmembrane helix</keyword>
<protein>
    <submittedName>
        <fullName evidence="2">Uncharacterized protein</fullName>
    </submittedName>
</protein>
<reference evidence="2" key="1">
    <citation type="submission" date="2018-12" db="EMBL/GenBank/DDBJ databases">
        <authorList>
            <person name="Will S."/>
            <person name="Neumann-Schaal M."/>
            <person name="Henke P."/>
        </authorList>
    </citation>
    <scope>NUCLEOTIDE SEQUENCE</scope>
    <source>
        <strain evidence="2">PCC 7102</strain>
    </source>
</reference>
<keyword evidence="3" id="KW-1185">Reference proteome</keyword>
<evidence type="ECO:0000256" key="1">
    <source>
        <dbReference type="SAM" id="Phobius"/>
    </source>
</evidence>
<reference evidence="2" key="2">
    <citation type="journal article" date="2019" name="Genome Biol. Evol.">
        <title>Day and night: Metabolic profiles and evolutionary relationships of six axenic non-marine cyanobacteria.</title>
        <authorList>
            <person name="Will S.E."/>
            <person name="Henke P."/>
            <person name="Boedeker C."/>
            <person name="Huang S."/>
            <person name="Brinkmann H."/>
            <person name="Rohde M."/>
            <person name="Jarek M."/>
            <person name="Friedl T."/>
            <person name="Seufert S."/>
            <person name="Schumacher M."/>
            <person name="Overmann J."/>
            <person name="Neumann-Schaal M."/>
            <person name="Petersen J."/>
        </authorList>
    </citation>
    <scope>NUCLEOTIDE SEQUENCE [LARGE SCALE GENOMIC DNA]</scope>
    <source>
        <strain evidence="2">PCC 7102</strain>
    </source>
</reference>
<evidence type="ECO:0000313" key="2">
    <source>
        <dbReference type="EMBL" id="RUT03873.1"/>
    </source>
</evidence>
<comment type="caution">
    <text evidence="2">The sequence shown here is derived from an EMBL/GenBank/DDBJ whole genome shotgun (WGS) entry which is preliminary data.</text>
</comment>
<keyword evidence="1" id="KW-0812">Transmembrane</keyword>
<dbReference type="EMBL" id="RSCL01000012">
    <property type="protein sequence ID" value="RUT03873.1"/>
    <property type="molecule type" value="Genomic_DNA"/>
</dbReference>
<evidence type="ECO:0000313" key="3">
    <source>
        <dbReference type="Proteomes" id="UP000271624"/>
    </source>
</evidence>
<proteinExistence type="predicted"/>
<sequence length="76" mass="8303">MAKLTKSLKSVTKQPLTLASLPWLLLVVSLTIMVPSLVVITSKSCGEGELTIKLWEFEYNLIKTSNCGASLEQPLP</sequence>